<comment type="caution">
    <text evidence="3">The sequence shown here is derived from an EMBL/GenBank/DDBJ whole genome shotgun (WGS) entry which is preliminary data.</text>
</comment>
<dbReference type="InterPro" id="IPR050194">
    <property type="entry name" value="Glycosyltransferase_grp1"/>
</dbReference>
<dbReference type="AlphaFoldDB" id="A0A0F9AZL3"/>
<sequence>MNIVRLTTRIYPDLSGPAVYAFMLSKYVSGQDFRIFNISSRFDPFRKKEKNINRYFNIYYLSTLVPTEDDSISKKVKFISTFIIFSFKKILQLHRKHRIDLIHCDNPSITGVVALIFNYIFKIPFIYTQHGLDSPYKLDYLLELRPINSRSIYHIIITRNMLAYFEKNNADTRKMIWIPNGIEMSKFFHVRNYNEKSRIIKELELSKVIEVNGFIIVYIGQMVIEQKVKGMIDFLHGLNLFLGALTENEKKIVKLLFLGKGLYSNLLESEIRELRLENNVFLLGERKKVENFYAISDISALTSHVEGFPTVVLESIASGVPCIATDVGEIRQLLDKNLLVPVGNREKIAELLKRLFIDKKLREELVKNSLELVKRFDWKNIAKIIKNVYLNVKNEKAFPRAL</sequence>
<dbReference type="SUPFAM" id="SSF53756">
    <property type="entry name" value="UDP-Glycosyltransferase/glycogen phosphorylase"/>
    <property type="match status" value="1"/>
</dbReference>
<name>A0A0F9AZL3_9ZZZZ</name>
<reference evidence="3" key="1">
    <citation type="journal article" date="2015" name="Nature">
        <title>Complex archaea that bridge the gap between prokaryotes and eukaryotes.</title>
        <authorList>
            <person name="Spang A."/>
            <person name="Saw J.H."/>
            <person name="Jorgensen S.L."/>
            <person name="Zaremba-Niedzwiedzka K."/>
            <person name="Martijn J."/>
            <person name="Lind A.E."/>
            <person name="van Eijk R."/>
            <person name="Schleper C."/>
            <person name="Guy L."/>
            <person name="Ettema T.J."/>
        </authorList>
    </citation>
    <scope>NUCLEOTIDE SEQUENCE</scope>
</reference>
<dbReference type="EMBL" id="LAZR01040305">
    <property type="protein sequence ID" value="KKL14820.1"/>
    <property type="molecule type" value="Genomic_DNA"/>
</dbReference>
<dbReference type="Pfam" id="PF00534">
    <property type="entry name" value="Glycos_transf_1"/>
    <property type="match status" value="1"/>
</dbReference>
<dbReference type="Gene3D" id="3.40.50.2000">
    <property type="entry name" value="Glycogen Phosphorylase B"/>
    <property type="match status" value="2"/>
</dbReference>
<dbReference type="GO" id="GO:0016757">
    <property type="term" value="F:glycosyltransferase activity"/>
    <property type="evidence" value="ECO:0007669"/>
    <property type="project" value="InterPro"/>
</dbReference>
<evidence type="ECO:0000313" key="3">
    <source>
        <dbReference type="EMBL" id="KKL14820.1"/>
    </source>
</evidence>
<dbReference type="CDD" id="cd03801">
    <property type="entry name" value="GT4_PimA-like"/>
    <property type="match status" value="1"/>
</dbReference>
<feature type="domain" description="Glycosyltransferase subfamily 4-like N-terminal" evidence="2">
    <location>
        <begin position="16"/>
        <end position="184"/>
    </location>
</feature>
<dbReference type="PANTHER" id="PTHR45947:SF3">
    <property type="entry name" value="SULFOQUINOVOSYL TRANSFERASE SQD2"/>
    <property type="match status" value="1"/>
</dbReference>
<dbReference type="PANTHER" id="PTHR45947">
    <property type="entry name" value="SULFOQUINOVOSYL TRANSFERASE SQD2"/>
    <property type="match status" value="1"/>
</dbReference>
<dbReference type="Pfam" id="PF13439">
    <property type="entry name" value="Glyco_transf_4"/>
    <property type="match status" value="1"/>
</dbReference>
<dbReference type="InterPro" id="IPR001296">
    <property type="entry name" value="Glyco_trans_1"/>
</dbReference>
<dbReference type="InterPro" id="IPR028098">
    <property type="entry name" value="Glyco_trans_4-like_N"/>
</dbReference>
<evidence type="ECO:0000259" key="2">
    <source>
        <dbReference type="Pfam" id="PF13439"/>
    </source>
</evidence>
<proteinExistence type="predicted"/>
<organism evidence="3">
    <name type="scientific">marine sediment metagenome</name>
    <dbReference type="NCBI Taxonomy" id="412755"/>
    <lineage>
        <taxon>unclassified sequences</taxon>
        <taxon>metagenomes</taxon>
        <taxon>ecological metagenomes</taxon>
    </lineage>
</organism>
<accession>A0A0F9AZL3</accession>
<evidence type="ECO:0000259" key="1">
    <source>
        <dbReference type="Pfam" id="PF00534"/>
    </source>
</evidence>
<gene>
    <name evidence="3" type="ORF">LCGC14_2511830</name>
</gene>
<protein>
    <recommendedName>
        <fullName evidence="4">Glycosyltransferase subfamily 4-like N-terminal domain-containing protein</fullName>
    </recommendedName>
</protein>
<feature type="domain" description="Glycosyl transferase family 1" evidence="1">
    <location>
        <begin position="209"/>
        <end position="369"/>
    </location>
</feature>
<evidence type="ECO:0008006" key="4">
    <source>
        <dbReference type="Google" id="ProtNLM"/>
    </source>
</evidence>